<gene>
    <name evidence="1" type="ORF">CJF39_08480</name>
</gene>
<dbReference type="AlphaFoldDB" id="A0A266ND32"/>
<dbReference type="EMBL" id="NQKI01000010">
    <property type="protein sequence ID" value="OZY59922.1"/>
    <property type="molecule type" value="Genomic_DNA"/>
</dbReference>
<dbReference type="OrthoDB" id="6889680at2"/>
<dbReference type="Proteomes" id="UP000215788">
    <property type="component" value="Unassembled WGS sequence"/>
</dbReference>
<organism evidence="1 2">
    <name type="scientific">Pseudomonas lundensis</name>
    <dbReference type="NCBI Taxonomy" id="86185"/>
    <lineage>
        <taxon>Bacteria</taxon>
        <taxon>Pseudomonadati</taxon>
        <taxon>Pseudomonadota</taxon>
        <taxon>Gammaproteobacteria</taxon>
        <taxon>Pseudomonadales</taxon>
        <taxon>Pseudomonadaceae</taxon>
        <taxon>Pseudomonas</taxon>
    </lineage>
</organism>
<name>A0A266ND32_9PSED</name>
<evidence type="ECO:0000313" key="1">
    <source>
        <dbReference type="EMBL" id="OZY59922.1"/>
    </source>
</evidence>
<sequence length="132" mass="14398">MGAPAMAVDKVLEVEIHNATTAPIAPGEGFSWLESPQNAGHDFVVEPGGSQELTYYMPQARGSESFSYQQGERECAFSFSHLTPANTRINRQVNARSTGKMLSRCRAELIPVIDDDDFVSNGGTRVLFTMGQ</sequence>
<accession>A0A266ND32</accession>
<reference evidence="1 2" key="1">
    <citation type="submission" date="2017-08" db="EMBL/GenBank/DDBJ databases">
        <title>Genomic and metabolic characterisation of spoilage-associated Pseudomonas species.</title>
        <authorList>
            <person name="Stanborough T."/>
            <person name="Fegan N."/>
            <person name="Powell S.M."/>
            <person name="Singh T."/>
            <person name="Tamplin M.L."/>
            <person name="Chandry P.S."/>
        </authorList>
    </citation>
    <scope>NUCLEOTIDE SEQUENCE [LARGE SCALE GENOMIC DNA]</scope>
    <source>
        <strain evidence="1 2">L1802</strain>
    </source>
</reference>
<comment type="caution">
    <text evidence="1">The sequence shown here is derived from an EMBL/GenBank/DDBJ whole genome shotgun (WGS) entry which is preliminary data.</text>
</comment>
<proteinExistence type="predicted"/>
<protein>
    <submittedName>
        <fullName evidence="1">Uncharacterized protein</fullName>
    </submittedName>
</protein>
<evidence type="ECO:0000313" key="2">
    <source>
        <dbReference type="Proteomes" id="UP000215788"/>
    </source>
</evidence>